<dbReference type="Proteomes" id="UP001596250">
    <property type="component" value="Unassembled WGS sequence"/>
</dbReference>
<dbReference type="EMBL" id="JBHSQV010000029">
    <property type="protein sequence ID" value="MFC5985695.1"/>
    <property type="molecule type" value="Genomic_DNA"/>
</dbReference>
<feature type="transmembrane region" description="Helical" evidence="1">
    <location>
        <begin position="108"/>
        <end position="133"/>
    </location>
</feature>
<reference evidence="3" key="1">
    <citation type="journal article" date="2019" name="Int. J. Syst. Evol. Microbiol.">
        <title>The Global Catalogue of Microorganisms (GCM) 10K type strain sequencing project: providing services to taxonomists for standard genome sequencing and annotation.</title>
        <authorList>
            <consortium name="The Broad Institute Genomics Platform"/>
            <consortium name="The Broad Institute Genome Sequencing Center for Infectious Disease"/>
            <person name="Wu L."/>
            <person name="Ma J."/>
        </authorList>
    </citation>
    <scope>NUCLEOTIDE SEQUENCE [LARGE SCALE GENOMIC DNA]</scope>
    <source>
        <strain evidence="3">CCM 8749</strain>
    </source>
</reference>
<accession>A0ABW1IKW8</accession>
<dbReference type="InterPro" id="IPR008875">
    <property type="entry name" value="TraX"/>
</dbReference>
<keyword evidence="1" id="KW-0472">Membrane</keyword>
<organism evidence="2 3">
    <name type="scientific">Marinicrinis lubricantis</name>
    <dbReference type="NCBI Taxonomy" id="2086470"/>
    <lineage>
        <taxon>Bacteria</taxon>
        <taxon>Bacillati</taxon>
        <taxon>Bacillota</taxon>
        <taxon>Bacilli</taxon>
        <taxon>Bacillales</taxon>
        <taxon>Paenibacillaceae</taxon>
    </lineage>
</organism>
<keyword evidence="1" id="KW-1133">Transmembrane helix</keyword>
<name>A0ABW1IKW8_9BACL</name>
<feature type="transmembrane region" description="Helical" evidence="1">
    <location>
        <begin position="192"/>
        <end position="212"/>
    </location>
</feature>
<comment type="caution">
    <text evidence="2">The sequence shown here is derived from an EMBL/GenBank/DDBJ whole genome shotgun (WGS) entry which is preliminary data.</text>
</comment>
<sequence length="214" mass="24911">MFMLQLIAMITMTIDHIGILFFPDEEVWRIIGRCAMPIYLYSLVQGYRLTRSFNQYTIRLGLIALIAQPFYMAMLGGYQINIIGTFLLILLLFRILDSNRSFEIKAVLFACVFLVLEILSFDYGAYALLLGLIYRYVPVPWMMAACHAALNVLVWMNDSNIIRMYSTFGTLLIWLFAFGTFGRFQSIRLPAWLWRSFYPAHLFILVLMSIVLTY</sequence>
<feature type="transmembrane region" description="Helical" evidence="1">
    <location>
        <begin position="139"/>
        <end position="156"/>
    </location>
</feature>
<protein>
    <submittedName>
        <fullName evidence="2">TraX family protein</fullName>
    </submittedName>
</protein>
<evidence type="ECO:0000256" key="1">
    <source>
        <dbReference type="SAM" id="Phobius"/>
    </source>
</evidence>
<evidence type="ECO:0000313" key="3">
    <source>
        <dbReference type="Proteomes" id="UP001596250"/>
    </source>
</evidence>
<evidence type="ECO:0000313" key="2">
    <source>
        <dbReference type="EMBL" id="MFC5985695.1"/>
    </source>
</evidence>
<keyword evidence="1" id="KW-0812">Transmembrane</keyword>
<dbReference type="Pfam" id="PF05857">
    <property type="entry name" value="TraX"/>
    <property type="match status" value="1"/>
</dbReference>
<dbReference type="RefSeq" id="WP_379892784.1">
    <property type="nucleotide sequence ID" value="NZ_CBCSCT010000012.1"/>
</dbReference>
<feature type="transmembrane region" description="Helical" evidence="1">
    <location>
        <begin position="168"/>
        <end position="186"/>
    </location>
</feature>
<proteinExistence type="predicted"/>
<gene>
    <name evidence="2" type="ORF">ACFPXP_04525</name>
</gene>
<keyword evidence="3" id="KW-1185">Reference proteome</keyword>
<feature type="transmembrane region" description="Helical" evidence="1">
    <location>
        <begin position="78"/>
        <end position="96"/>
    </location>
</feature>